<name>A0A0F9V371_9ZZZZ</name>
<feature type="region of interest" description="Disordered" evidence="1">
    <location>
        <begin position="1"/>
        <end position="27"/>
    </location>
</feature>
<organism evidence="2">
    <name type="scientific">marine sediment metagenome</name>
    <dbReference type="NCBI Taxonomy" id="412755"/>
    <lineage>
        <taxon>unclassified sequences</taxon>
        <taxon>metagenomes</taxon>
        <taxon>ecological metagenomes</taxon>
    </lineage>
</organism>
<evidence type="ECO:0000256" key="1">
    <source>
        <dbReference type="SAM" id="MobiDB-lite"/>
    </source>
</evidence>
<dbReference type="AlphaFoldDB" id="A0A0F9V371"/>
<proteinExistence type="predicted"/>
<gene>
    <name evidence="2" type="ORF">LCGC14_0191920</name>
</gene>
<dbReference type="EMBL" id="LAZR01000081">
    <property type="protein sequence ID" value="KKN94157.1"/>
    <property type="molecule type" value="Genomic_DNA"/>
</dbReference>
<evidence type="ECO:0000313" key="2">
    <source>
        <dbReference type="EMBL" id="KKN94157.1"/>
    </source>
</evidence>
<feature type="compositionally biased region" description="Polar residues" evidence="1">
    <location>
        <begin position="12"/>
        <end position="26"/>
    </location>
</feature>
<comment type="caution">
    <text evidence="2">The sequence shown here is derived from an EMBL/GenBank/DDBJ whole genome shotgun (WGS) entry which is preliminary data.</text>
</comment>
<protein>
    <submittedName>
        <fullName evidence="2">Uncharacterized protein</fullName>
    </submittedName>
</protein>
<accession>A0A0F9V371</accession>
<reference evidence="2" key="1">
    <citation type="journal article" date="2015" name="Nature">
        <title>Complex archaea that bridge the gap between prokaryotes and eukaryotes.</title>
        <authorList>
            <person name="Spang A."/>
            <person name="Saw J.H."/>
            <person name="Jorgensen S.L."/>
            <person name="Zaremba-Niedzwiedzka K."/>
            <person name="Martijn J."/>
            <person name="Lind A.E."/>
            <person name="van Eijk R."/>
            <person name="Schleper C."/>
            <person name="Guy L."/>
            <person name="Ettema T.J."/>
        </authorList>
    </citation>
    <scope>NUCLEOTIDE SEQUENCE</scope>
</reference>
<sequence length="52" mass="5844">MKYQDHFPTIWDTPSKTSTKPATQTPAKKALTPVKEAFLSIWDAPTKRQPSA</sequence>